<organism evidence="1 2">
    <name type="scientific">Candidatus Rhodoblastus alkanivorans</name>
    <dbReference type="NCBI Taxonomy" id="2954117"/>
    <lineage>
        <taxon>Bacteria</taxon>
        <taxon>Pseudomonadati</taxon>
        <taxon>Pseudomonadota</taxon>
        <taxon>Alphaproteobacteria</taxon>
        <taxon>Hyphomicrobiales</taxon>
        <taxon>Rhodoblastaceae</taxon>
        <taxon>Rhodoblastus</taxon>
    </lineage>
</organism>
<dbReference type="EMBL" id="JAIVFP010000001">
    <property type="protein sequence ID" value="MCI4684134.1"/>
    <property type="molecule type" value="Genomic_DNA"/>
</dbReference>
<name>A0ABS9Z8X3_9HYPH</name>
<proteinExistence type="predicted"/>
<dbReference type="RefSeq" id="WP_243068044.1">
    <property type="nucleotide sequence ID" value="NZ_JAIVFK010000039.1"/>
</dbReference>
<gene>
    <name evidence="1" type="ORF">K2U94_15430</name>
</gene>
<dbReference type="Proteomes" id="UP001139104">
    <property type="component" value="Unassembled WGS sequence"/>
</dbReference>
<sequence>MTSPTEQSERLGPKIEAEIESWFVEAIHHSPVSRATEIFNHVRVAVDALKARLAGLLQEH</sequence>
<reference evidence="1" key="1">
    <citation type="journal article" date="2022" name="ISME J.">
        <title>Identification of active gaseous-alkane degraders at natural gas seeps.</title>
        <authorList>
            <person name="Farhan Ul Haque M."/>
            <person name="Hernandez M."/>
            <person name="Crombie A.T."/>
            <person name="Murrell J.C."/>
        </authorList>
    </citation>
    <scope>NUCLEOTIDE SEQUENCE</scope>
    <source>
        <strain evidence="1">PC2</strain>
    </source>
</reference>
<evidence type="ECO:0000313" key="2">
    <source>
        <dbReference type="Proteomes" id="UP001139104"/>
    </source>
</evidence>
<accession>A0ABS9Z8X3</accession>
<comment type="caution">
    <text evidence="1">The sequence shown here is derived from an EMBL/GenBank/DDBJ whole genome shotgun (WGS) entry which is preliminary data.</text>
</comment>
<keyword evidence="2" id="KW-1185">Reference proteome</keyword>
<evidence type="ECO:0000313" key="1">
    <source>
        <dbReference type="EMBL" id="MCI4684134.1"/>
    </source>
</evidence>
<protein>
    <submittedName>
        <fullName evidence="1">Uncharacterized protein</fullName>
    </submittedName>
</protein>